<name>F3QS62_9BACT</name>
<organism evidence="1 2">
    <name type="scientific">Paraprevotella xylaniphila YIT 11841</name>
    <dbReference type="NCBI Taxonomy" id="762982"/>
    <lineage>
        <taxon>Bacteria</taxon>
        <taxon>Pseudomonadati</taxon>
        <taxon>Bacteroidota</taxon>
        <taxon>Bacteroidia</taxon>
        <taxon>Bacteroidales</taxon>
        <taxon>Prevotellaceae</taxon>
        <taxon>Paraprevotella</taxon>
    </lineage>
</organism>
<dbReference type="AlphaFoldDB" id="F3QS62"/>
<evidence type="ECO:0000313" key="1">
    <source>
        <dbReference type="EMBL" id="EGG55625.1"/>
    </source>
</evidence>
<accession>F3QS62</accession>
<protein>
    <submittedName>
        <fullName evidence="1">Uncharacterized protein</fullName>
    </submittedName>
</protein>
<keyword evidence="2" id="KW-1185">Reference proteome</keyword>
<proteinExistence type="predicted"/>
<reference evidence="1 2" key="1">
    <citation type="submission" date="2011-02" db="EMBL/GenBank/DDBJ databases">
        <authorList>
            <person name="Weinstock G."/>
            <person name="Sodergren E."/>
            <person name="Clifton S."/>
            <person name="Fulton L."/>
            <person name="Fulton B."/>
            <person name="Courtney L."/>
            <person name="Fronick C."/>
            <person name="Harrison M."/>
            <person name="Strong C."/>
            <person name="Farmer C."/>
            <person name="Delahaunty K."/>
            <person name="Markovic C."/>
            <person name="Hall O."/>
            <person name="Minx P."/>
            <person name="Tomlinson C."/>
            <person name="Mitreva M."/>
            <person name="Hou S."/>
            <person name="Chen J."/>
            <person name="Wollam A."/>
            <person name="Pepin K.H."/>
            <person name="Johnson M."/>
            <person name="Bhonagiri V."/>
            <person name="Zhang X."/>
            <person name="Suruliraj S."/>
            <person name="Warren W."/>
            <person name="Chinwalla A."/>
            <person name="Mardis E.R."/>
            <person name="Wilson R.K."/>
        </authorList>
    </citation>
    <scope>NUCLEOTIDE SEQUENCE [LARGE SCALE GENOMIC DNA]</scope>
    <source>
        <strain evidence="1 2">YIT 11841</strain>
    </source>
</reference>
<evidence type="ECO:0000313" key="2">
    <source>
        <dbReference type="Proteomes" id="UP000005546"/>
    </source>
</evidence>
<gene>
    <name evidence="1" type="ORF">HMPREF9442_01017</name>
</gene>
<dbReference type="EMBL" id="AFBR01000024">
    <property type="protein sequence ID" value="EGG55625.1"/>
    <property type="molecule type" value="Genomic_DNA"/>
</dbReference>
<dbReference type="STRING" id="762982.HMPREF9442_01017"/>
<comment type="caution">
    <text evidence="1">The sequence shown here is derived from an EMBL/GenBank/DDBJ whole genome shotgun (WGS) entry which is preliminary data.</text>
</comment>
<sequence length="62" mass="7150">MKNQSQEIDFRMCCVLFSVSWNYGLFRGDRGDISFVVSPFLEAWGITVSMPYVKLSTMGFEK</sequence>
<dbReference type="HOGENOM" id="CLU_2900139_0_0_10"/>
<dbReference type="Proteomes" id="UP000005546">
    <property type="component" value="Unassembled WGS sequence"/>
</dbReference>